<accession>A0A4R3J213</accession>
<proteinExistence type="predicted"/>
<organism evidence="3 4">
    <name type="scientific">Primorskyibacter sedentarius</name>
    <dbReference type="NCBI Taxonomy" id="745311"/>
    <lineage>
        <taxon>Bacteria</taxon>
        <taxon>Pseudomonadati</taxon>
        <taxon>Pseudomonadota</taxon>
        <taxon>Alphaproteobacteria</taxon>
        <taxon>Rhodobacterales</taxon>
        <taxon>Roseobacteraceae</taxon>
        <taxon>Primorskyibacter</taxon>
    </lineage>
</organism>
<gene>
    <name evidence="3" type="ORF">EDD52_11829</name>
</gene>
<keyword evidence="4" id="KW-1185">Reference proteome</keyword>
<dbReference type="GO" id="GO:0005694">
    <property type="term" value="C:chromosome"/>
    <property type="evidence" value="ECO:0007669"/>
    <property type="project" value="TreeGrafter"/>
</dbReference>
<dbReference type="EMBL" id="SLZU01000018">
    <property type="protein sequence ID" value="TCS59818.1"/>
    <property type="molecule type" value="Genomic_DNA"/>
</dbReference>
<reference evidence="3 4" key="1">
    <citation type="submission" date="2019-03" db="EMBL/GenBank/DDBJ databases">
        <title>Genomic Encyclopedia of Type Strains, Phase IV (KMG-IV): sequencing the most valuable type-strain genomes for metagenomic binning, comparative biology and taxonomic classification.</title>
        <authorList>
            <person name="Goeker M."/>
        </authorList>
    </citation>
    <scope>NUCLEOTIDE SEQUENCE [LARGE SCALE GENOMIC DNA]</scope>
    <source>
        <strain evidence="3 4">DSM 104836</strain>
    </source>
</reference>
<dbReference type="PANTHER" id="PTHR33375:SF1">
    <property type="entry name" value="CHROMOSOME-PARTITIONING PROTEIN PARB-RELATED"/>
    <property type="match status" value="1"/>
</dbReference>
<dbReference type="InterPro" id="IPR037972">
    <property type="entry name" value="RepB_N"/>
</dbReference>
<evidence type="ECO:0000259" key="2">
    <source>
        <dbReference type="SMART" id="SM00470"/>
    </source>
</evidence>
<dbReference type="InterPro" id="IPR036086">
    <property type="entry name" value="ParB/Sulfiredoxin_sf"/>
</dbReference>
<evidence type="ECO:0000256" key="1">
    <source>
        <dbReference type="SAM" id="MobiDB-lite"/>
    </source>
</evidence>
<dbReference type="InterPro" id="IPR003115">
    <property type="entry name" value="ParB_N"/>
</dbReference>
<dbReference type="SMART" id="SM00470">
    <property type="entry name" value="ParB"/>
    <property type="match status" value="1"/>
</dbReference>
<dbReference type="RefSeq" id="WP_132247746.1">
    <property type="nucleotide sequence ID" value="NZ_SLZU01000018.1"/>
</dbReference>
<dbReference type="GO" id="GO:0007059">
    <property type="term" value="P:chromosome segregation"/>
    <property type="evidence" value="ECO:0007669"/>
    <property type="project" value="TreeGrafter"/>
</dbReference>
<name>A0A4R3J213_9RHOB</name>
<dbReference type="PANTHER" id="PTHR33375">
    <property type="entry name" value="CHROMOSOME-PARTITIONING PROTEIN PARB-RELATED"/>
    <property type="match status" value="1"/>
</dbReference>
<feature type="region of interest" description="Disordered" evidence="1">
    <location>
        <begin position="1"/>
        <end position="21"/>
    </location>
</feature>
<dbReference type="CDD" id="cd16405">
    <property type="entry name" value="RepB_like_N"/>
    <property type="match status" value="1"/>
</dbReference>
<dbReference type="Gene3D" id="3.90.1530.30">
    <property type="match status" value="1"/>
</dbReference>
<evidence type="ECO:0000313" key="4">
    <source>
        <dbReference type="Proteomes" id="UP000295696"/>
    </source>
</evidence>
<comment type="caution">
    <text evidence="3">The sequence shown here is derived from an EMBL/GenBank/DDBJ whole genome shotgun (WGS) entry which is preliminary data.</text>
</comment>
<dbReference type="InterPro" id="IPR050336">
    <property type="entry name" value="Chromosome_partition/occlusion"/>
</dbReference>
<evidence type="ECO:0000313" key="3">
    <source>
        <dbReference type="EMBL" id="TCS59818.1"/>
    </source>
</evidence>
<dbReference type="SUPFAM" id="SSF110849">
    <property type="entry name" value="ParB/Sulfiredoxin"/>
    <property type="match status" value="1"/>
</dbReference>
<dbReference type="Pfam" id="PF02195">
    <property type="entry name" value="ParB_N"/>
    <property type="match status" value="1"/>
</dbReference>
<dbReference type="OrthoDB" id="7812516at2"/>
<dbReference type="AlphaFoldDB" id="A0A4R3J213"/>
<sequence>MAKRRRLEPAKPDGGQQGLETKGYVNGWAGVRRRHAPIADVAEDAAGQAAFEEVAGALQSAREEGRLIQRIPLDEIRRDHLLRDRITLDEEDMAALEASIAARGQQTPVELVTLPEGGYGLISGLRRVEALRRLGQGTVLALVRAPEGSEAAYLAMVEENEIRANLSFFERARVAAEAAGIGVYPSAQAAVQALFGHASASKRSKILSFVTLHEALGSSLRFPEAIPEKLGLALVKAIDTVPAFGVRLRDSLRKTPADDPAGERAALERALARAQSKNADKPVTSGPRGEEVAHGLFLEAARGRVVLRGDGLDGQLVEDLRRWLAERGV</sequence>
<feature type="domain" description="ParB-like N-terminal" evidence="2">
    <location>
        <begin position="69"/>
        <end position="161"/>
    </location>
</feature>
<protein>
    <submittedName>
        <fullName evidence="3">ParB family chromosome partitioning protein</fullName>
    </submittedName>
</protein>
<dbReference type="Proteomes" id="UP000295696">
    <property type="component" value="Unassembled WGS sequence"/>
</dbReference>